<dbReference type="InterPro" id="IPR011852">
    <property type="entry name" value="TRAP_TAXI"/>
</dbReference>
<dbReference type="AlphaFoldDB" id="A0A1H3K2S5"/>
<organism evidence="1 2">
    <name type="scientific">Halopenitus persicus</name>
    <dbReference type="NCBI Taxonomy" id="1048396"/>
    <lineage>
        <taxon>Archaea</taxon>
        <taxon>Methanobacteriati</taxon>
        <taxon>Methanobacteriota</taxon>
        <taxon>Stenosarchaea group</taxon>
        <taxon>Halobacteria</taxon>
        <taxon>Halobacteriales</taxon>
        <taxon>Haloferacaceae</taxon>
        <taxon>Halopenitus</taxon>
    </lineage>
</organism>
<protein>
    <recommendedName>
        <fullName evidence="3">TRAP transporter solute receptor, TAXI family</fullName>
    </recommendedName>
</protein>
<dbReference type="SUPFAM" id="SSF53850">
    <property type="entry name" value="Periplasmic binding protein-like II"/>
    <property type="match status" value="1"/>
</dbReference>
<proteinExistence type="predicted"/>
<dbReference type="Proteomes" id="UP000199079">
    <property type="component" value="Unassembled WGS sequence"/>
</dbReference>
<evidence type="ECO:0000313" key="2">
    <source>
        <dbReference type="Proteomes" id="UP000199079"/>
    </source>
</evidence>
<name>A0A1H3K2S5_9EURY</name>
<accession>A0A1H3K2S5</accession>
<evidence type="ECO:0000313" key="1">
    <source>
        <dbReference type="EMBL" id="SDY45908.1"/>
    </source>
</evidence>
<dbReference type="PANTHER" id="PTHR42941:SF1">
    <property type="entry name" value="SLL1037 PROTEIN"/>
    <property type="match status" value="1"/>
</dbReference>
<dbReference type="PANTHER" id="PTHR42941">
    <property type="entry name" value="SLL1037 PROTEIN"/>
    <property type="match status" value="1"/>
</dbReference>
<reference evidence="2" key="1">
    <citation type="submission" date="2016-10" db="EMBL/GenBank/DDBJ databases">
        <authorList>
            <person name="Varghese N."/>
            <person name="Submissions S."/>
        </authorList>
    </citation>
    <scope>NUCLEOTIDE SEQUENCE [LARGE SCALE GENOMIC DNA]</scope>
    <source>
        <strain evidence="2">DC30,IBRC 10041,KCTC 4046</strain>
    </source>
</reference>
<evidence type="ECO:0008006" key="3">
    <source>
        <dbReference type="Google" id="ProtNLM"/>
    </source>
</evidence>
<sequence>MSVQETEGWVSNAYLYDKGNIPAVSLDNNTADLAFQGAGKFNDQPVESLPYQGLGYTTIQIYWLAVEGSGIESTADLSGKNVFPIQPGFGTRLLTETILKEADMWNDIQPVNVDVGDVPGAIAEDRIDAFATYGVNGKSLVSWGQQIDVNADVYAIEMGPTFEKAVDNVGGARKVEIEPYGWDQDVTKLTDKVTSWSLDGQLRFGSEVPKDVVHEILSVLHDHVDTVEEADSNTLPYGEVDTFSASYLPDQPIHPGAAAFLKENDAWNDDWKVGDVST</sequence>
<gene>
    <name evidence="1" type="ORF">SAMN05216564_105218</name>
</gene>
<keyword evidence="2" id="KW-1185">Reference proteome</keyword>
<dbReference type="Gene3D" id="3.40.190.10">
    <property type="entry name" value="Periplasmic binding protein-like II"/>
    <property type="match status" value="2"/>
</dbReference>
<dbReference type="Pfam" id="PF16868">
    <property type="entry name" value="NMT1_3"/>
    <property type="match status" value="1"/>
</dbReference>
<dbReference type="EMBL" id="FNPC01000005">
    <property type="protein sequence ID" value="SDY45908.1"/>
    <property type="molecule type" value="Genomic_DNA"/>
</dbReference>